<evidence type="ECO:0000313" key="2">
    <source>
        <dbReference type="Proteomes" id="UP000672027"/>
    </source>
</evidence>
<evidence type="ECO:0000313" key="1">
    <source>
        <dbReference type="EMBL" id="QTR51270.1"/>
    </source>
</evidence>
<sequence length="78" mass="8553">MNVIALNDRITIEAGKRSGKPCIRGLRIAVSDVLGWLAMGMSTKEITEDFPELEDADIYACLKFAASREHSMQVLIAA</sequence>
<dbReference type="InterPro" id="IPR009057">
    <property type="entry name" value="Homeodomain-like_sf"/>
</dbReference>
<dbReference type="InterPro" id="IPR036388">
    <property type="entry name" value="WH-like_DNA-bd_sf"/>
</dbReference>
<keyword evidence="2" id="KW-1185">Reference proteome</keyword>
<proteinExistence type="predicted"/>
<organism evidence="1 2">
    <name type="scientific">Candidatus Thiothrix anitrata</name>
    <dbReference type="NCBI Taxonomy" id="2823902"/>
    <lineage>
        <taxon>Bacteria</taxon>
        <taxon>Pseudomonadati</taxon>
        <taxon>Pseudomonadota</taxon>
        <taxon>Gammaproteobacteria</taxon>
        <taxon>Thiotrichales</taxon>
        <taxon>Thiotrichaceae</taxon>
        <taxon>Thiothrix</taxon>
    </lineage>
</organism>
<dbReference type="PANTHER" id="PTHR34849">
    <property type="entry name" value="SSL5025 PROTEIN"/>
    <property type="match status" value="1"/>
</dbReference>
<dbReference type="InterPro" id="IPR007367">
    <property type="entry name" value="DUF433"/>
</dbReference>
<dbReference type="PANTHER" id="PTHR34849:SF5">
    <property type="entry name" value="SSL2733 PROTEIN"/>
    <property type="match status" value="1"/>
</dbReference>
<dbReference type="SUPFAM" id="SSF46689">
    <property type="entry name" value="Homeodomain-like"/>
    <property type="match status" value="1"/>
</dbReference>
<dbReference type="Pfam" id="PF04255">
    <property type="entry name" value="DUF433"/>
    <property type="match status" value="1"/>
</dbReference>
<reference evidence="1 2" key="1">
    <citation type="submission" date="2021-04" db="EMBL/GenBank/DDBJ databases">
        <title>Genomics, taxonomy and metabolism of representatives of sulfur bacteria of the genus Thiothrix: Thiothrix fructosivorans QT, Thiothrix unzii A1T and three new species, Thiothrix subterranea sp. nov., Thiothrix litoralis sp. nov. and 'Candidatus Thiothrix anitrata' sp. nov.</title>
        <authorList>
            <person name="Ravin N.V."/>
            <person name="Smolyakov D."/>
            <person name="Rudenko T.S."/>
            <person name="Mardanov A.V."/>
            <person name="Beletsky A.V."/>
            <person name="Markov N.D."/>
            <person name="Fomenkov A.I."/>
            <person name="Roberts R.J."/>
            <person name="Karnachuk O.V."/>
            <person name="Novikov A."/>
            <person name="Grabovich M.Y."/>
        </authorList>
    </citation>
    <scope>NUCLEOTIDE SEQUENCE [LARGE SCALE GENOMIC DNA]</scope>
    <source>
        <strain evidence="1 2">A52</strain>
    </source>
</reference>
<name>A0ABX7X8C9_9GAMM</name>
<dbReference type="EMBL" id="CP072800">
    <property type="protein sequence ID" value="QTR51270.1"/>
    <property type="molecule type" value="Genomic_DNA"/>
</dbReference>
<dbReference type="Gene3D" id="1.10.10.10">
    <property type="entry name" value="Winged helix-like DNA-binding domain superfamily/Winged helix DNA-binding domain"/>
    <property type="match status" value="1"/>
</dbReference>
<dbReference type="Proteomes" id="UP000672027">
    <property type="component" value="Chromosome"/>
</dbReference>
<protein>
    <submittedName>
        <fullName evidence="1">DUF433 domain-containing protein</fullName>
    </submittedName>
</protein>
<gene>
    <name evidence="1" type="ORF">J8380_06900</name>
</gene>
<dbReference type="RefSeq" id="WP_210229535.1">
    <property type="nucleotide sequence ID" value="NZ_CP072800.1"/>
</dbReference>
<accession>A0ABX7X8C9</accession>